<dbReference type="Gene3D" id="1.10.3210.30">
    <property type="match status" value="1"/>
</dbReference>
<dbReference type="InterPro" id="IPR050079">
    <property type="entry name" value="DEAD_box_RNA_helicase"/>
</dbReference>
<keyword evidence="3" id="KW-0540">Nuclease</keyword>
<evidence type="ECO:0000259" key="12">
    <source>
        <dbReference type="PROSITE" id="PS51194"/>
    </source>
</evidence>
<evidence type="ECO:0000313" key="15">
    <source>
        <dbReference type="Proteomes" id="UP000774000"/>
    </source>
</evidence>
<dbReference type="PROSITE" id="PS51192">
    <property type="entry name" value="HELICASE_ATP_BIND_1"/>
    <property type="match status" value="1"/>
</dbReference>
<keyword evidence="6 14" id="KW-0378">Hydrolase</keyword>
<dbReference type="RefSeq" id="WP_204700806.1">
    <property type="nucleotide sequence ID" value="NZ_JAFBDQ010000004.1"/>
</dbReference>
<dbReference type="EC" id="3.1.-.-" evidence="14"/>
<evidence type="ECO:0000256" key="5">
    <source>
        <dbReference type="ARBA" id="ARBA00022741"/>
    </source>
</evidence>
<comment type="similarity">
    <text evidence="2">In the central section; belongs to the CRISPR-associated helicase Cas3 family.</text>
</comment>
<keyword evidence="4" id="KW-0479">Metal-binding</keyword>
<keyword evidence="9" id="KW-0051">Antiviral defense</keyword>
<comment type="similarity">
    <text evidence="1">In the N-terminal section; belongs to the CRISPR-associated nuclease Cas3-HD family.</text>
</comment>
<dbReference type="InterPro" id="IPR027417">
    <property type="entry name" value="P-loop_NTPase"/>
</dbReference>
<dbReference type="InterPro" id="IPR054712">
    <property type="entry name" value="Cas3-like_dom"/>
</dbReference>
<dbReference type="InterPro" id="IPR006483">
    <property type="entry name" value="CRISPR-assoc_Cas3_HD"/>
</dbReference>
<comment type="caution">
    <text evidence="14">The sequence shown here is derived from an EMBL/GenBank/DDBJ whole genome shotgun (WGS) entry which is preliminary data.</text>
</comment>
<evidence type="ECO:0000256" key="1">
    <source>
        <dbReference type="ARBA" id="ARBA00006847"/>
    </source>
</evidence>
<keyword evidence="5" id="KW-0547">Nucleotide-binding</keyword>
<dbReference type="InterPro" id="IPR011545">
    <property type="entry name" value="DEAD/DEAH_box_helicase_dom"/>
</dbReference>
<dbReference type="GO" id="GO:0051607">
    <property type="term" value="P:defense response to virus"/>
    <property type="evidence" value="ECO:0007669"/>
    <property type="project" value="UniProtKB-KW"/>
</dbReference>
<sequence>MTNNKLEAKINDYYGQTKSGQEIDGFSPFKYQKEVAQTILNGENLILQAPTGAGKTLASIMPFVIGNEEKIDFPKKLIYSTPRRTLVNSLYTDIYDEINQGNFDKEFDVTLQTGEKKEDRYFSGDIIFTTFDQSLSSALSMPISLSKRLGNVNLGAVFSSYLIFDEFHLFDLSSSYTTTTLLLEKLKDKIPFCIMTATISRERIQYLADKLDAKIIRADKPEYLKDIVTQQGKERKIFIRNNSLQAKKIINLHNQIENTDADQSKKSIVMCNRVENAKKIYDDIKELLEKNNEETDIMLIHSRFLDKDRNMKERKIKKMFSKDNKQSDVILISTQVIEVGIDITSDIMHTEISSIDSFLQRIGRCARYRNQKGQVYVYDVLNEGDKKYLPYDRDVTVKTFEALEKIDGQVLNPELSQEIINEVYSEETNVDALANEKIDNSTDDFILKSWKNPDKSQFKDLIRHVIACSVVIKKWIVDKMSPYNYQSLSISPWTLRKKLKEIDNDTDDWLVKEVIERDDDSDFKYTYRAVDINNIYPNNLYILNPDYFSYNKEKGLQFEEKNKEIEFDLLPYSAREFDYDEQYNEESYLQHICRIKDEVRDLEIEMNYLINFLKEKFNLNDGDFRNIIEFTIWSHDLGKLQDEWQLAHKKSKYEFIAHAERNNKPPSHAAESFWVCLSLLEDFVLDYLNKDGILIDIIGKSIISHHSINLTRVDKYNISKVAKNYLLNINAKFFTEDSLINFINEGIDRLYLNSRASEDISDEIRLKTIEHYLFYFSLVRILRLADQRATKKLNQFEEEVI</sequence>
<evidence type="ECO:0000259" key="11">
    <source>
        <dbReference type="PROSITE" id="PS51192"/>
    </source>
</evidence>
<dbReference type="InterPro" id="IPR006474">
    <property type="entry name" value="Helicase_Cas3_CRISPR-ass_core"/>
</dbReference>
<dbReference type="EC" id="3.6.4.-" evidence="14"/>
<comment type="similarity">
    <text evidence="10">Belongs to the DEAD box helicase family.</text>
</comment>
<dbReference type="SUPFAM" id="SSF52540">
    <property type="entry name" value="P-loop containing nucleoside triphosphate hydrolases"/>
    <property type="match status" value="1"/>
</dbReference>
<dbReference type="NCBIfam" id="TIGR01587">
    <property type="entry name" value="cas3_core"/>
    <property type="match status" value="1"/>
</dbReference>
<dbReference type="Gene3D" id="3.40.50.300">
    <property type="entry name" value="P-loop containing nucleotide triphosphate hydrolases"/>
    <property type="match status" value="2"/>
</dbReference>
<keyword evidence="14" id="KW-0255">Endonuclease</keyword>
<dbReference type="GO" id="GO:0003724">
    <property type="term" value="F:RNA helicase activity"/>
    <property type="evidence" value="ECO:0007669"/>
    <property type="project" value="TreeGrafter"/>
</dbReference>
<dbReference type="GO" id="GO:0016787">
    <property type="term" value="F:hydrolase activity"/>
    <property type="evidence" value="ECO:0007669"/>
    <property type="project" value="UniProtKB-KW"/>
</dbReference>
<dbReference type="GO" id="GO:0004519">
    <property type="term" value="F:endonuclease activity"/>
    <property type="evidence" value="ECO:0007669"/>
    <property type="project" value="UniProtKB-KW"/>
</dbReference>
<dbReference type="PANTHER" id="PTHR47959">
    <property type="entry name" value="ATP-DEPENDENT RNA HELICASE RHLE-RELATED"/>
    <property type="match status" value="1"/>
</dbReference>
<dbReference type="SMART" id="SM00490">
    <property type="entry name" value="HELICc"/>
    <property type="match status" value="1"/>
</dbReference>
<evidence type="ECO:0000256" key="8">
    <source>
        <dbReference type="ARBA" id="ARBA00022840"/>
    </source>
</evidence>
<keyword evidence="15" id="KW-1185">Reference proteome</keyword>
<dbReference type="PANTHER" id="PTHR47959:SF16">
    <property type="entry name" value="CRISPR-ASSOCIATED NUCLEASE_HELICASE CAS3-RELATED"/>
    <property type="match status" value="1"/>
</dbReference>
<dbReference type="EMBL" id="JAFBDQ010000004">
    <property type="protein sequence ID" value="MBM7556089.1"/>
    <property type="molecule type" value="Genomic_DNA"/>
</dbReference>
<dbReference type="Proteomes" id="UP000774000">
    <property type="component" value="Unassembled WGS sequence"/>
</dbReference>
<dbReference type="GO" id="GO:0005524">
    <property type="term" value="F:ATP binding"/>
    <property type="evidence" value="ECO:0007669"/>
    <property type="project" value="UniProtKB-KW"/>
</dbReference>
<evidence type="ECO:0000256" key="2">
    <source>
        <dbReference type="ARBA" id="ARBA00009046"/>
    </source>
</evidence>
<feature type="domain" description="HD Cas3-type" evidence="13">
    <location>
        <begin position="581"/>
        <end position="789"/>
    </location>
</feature>
<dbReference type="InterPro" id="IPR001650">
    <property type="entry name" value="Helicase_C-like"/>
</dbReference>
<dbReference type="Pfam" id="PF00270">
    <property type="entry name" value="DEAD"/>
    <property type="match status" value="1"/>
</dbReference>
<evidence type="ECO:0000256" key="9">
    <source>
        <dbReference type="ARBA" id="ARBA00023118"/>
    </source>
</evidence>
<dbReference type="InterPro" id="IPR038257">
    <property type="entry name" value="CRISPR-assoc_Cas3_HD_sf"/>
</dbReference>
<dbReference type="PROSITE" id="PS51194">
    <property type="entry name" value="HELICASE_CTER"/>
    <property type="match status" value="1"/>
</dbReference>
<evidence type="ECO:0000256" key="6">
    <source>
        <dbReference type="ARBA" id="ARBA00022801"/>
    </source>
</evidence>
<reference evidence="14" key="1">
    <citation type="submission" date="2021-01" db="EMBL/GenBank/DDBJ databases">
        <title>Genomic Encyclopedia of Type Strains, Phase IV (KMG-IV): sequencing the most valuable type-strain genomes for metagenomic binning, comparative biology and taxonomic classification.</title>
        <authorList>
            <person name="Goeker M."/>
        </authorList>
    </citation>
    <scope>NUCLEOTIDE SEQUENCE</scope>
    <source>
        <strain evidence="14">DSM 23230</strain>
    </source>
</reference>
<proteinExistence type="inferred from homology"/>
<evidence type="ECO:0000256" key="7">
    <source>
        <dbReference type="ARBA" id="ARBA00022806"/>
    </source>
</evidence>
<dbReference type="PROSITE" id="PS51643">
    <property type="entry name" value="HD_CAS3"/>
    <property type="match status" value="1"/>
</dbReference>
<dbReference type="SMART" id="SM00487">
    <property type="entry name" value="DEXDc"/>
    <property type="match status" value="1"/>
</dbReference>
<dbReference type="GO" id="GO:0003676">
    <property type="term" value="F:nucleic acid binding"/>
    <property type="evidence" value="ECO:0007669"/>
    <property type="project" value="InterPro"/>
</dbReference>
<evidence type="ECO:0000256" key="4">
    <source>
        <dbReference type="ARBA" id="ARBA00022723"/>
    </source>
</evidence>
<keyword evidence="7" id="KW-0347">Helicase</keyword>
<evidence type="ECO:0000256" key="3">
    <source>
        <dbReference type="ARBA" id="ARBA00022722"/>
    </source>
</evidence>
<accession>A0A939BQA6</accession>
<keyword evidence="8" id="KW-0067">ATP-binding</keyword>
<dbReference type="GO" id="GO:0046872">
    <property type="term" value="F:metal ion binding"/>
    <property type="evidence" value="ECO:0007669"/>
    <property type="project" value="UniProtKB-KW"/>
</dbReference>
<dbReference type="InterPro" id="IPR014001">
    <property type="entry name" value="Helicase_ATP-bd"/>
</dbReference>
<dbReference type="AlphaFoldDB" id="A0A939BQA6"/>
<feature type="domain" description="Helicase C-terminal" evidence="12">
    <location>
        <begin position="248"/>
        <end position="427"/>
    </location>
</feature>
<dbReference type="GO" id="GO:0005829">
    <property type="term" value="C:cytosol"/>
    <property type="evidence" value="ECO:0007669"/>
    <property type="project" value="TreeGrafter"/>
</dbReference>
<protein>
    <submittedName>
        <fullName evidence="14">CRISPR-associated endonuclease/helicase Cas3</fullName>
        <ecNumber evidence="14">3.1.-.-</ecNumber>
        <ecNumber evidence="14">3.6.4.-</ecNumber>
    </submittedName>
</protein>
<gene>
    <name evidence="14" type="ORF">JOC47_000925</name>
</gene>
<evidence type="ECO:0000259" key="13">
    <source>
        <dbReference type="PROSITE" id="PS51643"/>
    </source>
</evidence>
<organism evidence="14 15">
    <name type="scientific">Halanaerobacter jeridensis</name>
    <dbReference type="NCBI Taxonomy" id="706427"/>
    <lineage>
        <taxon>Bacteria</taxon>
        <taxon>Bacillati</taxon>
        <taxon>Bacillota</taxon>
        <taxon>Clostridia</taxon>
        <taxon>Halanaerobiales</taxon>
        <taxon>Halobacteroidaceae</taxon>
        <taxon>Halanaerobacter</taxon>
    </lineage>
</organism>
<name>A0A939BQA6_9FIRM</name>
<evidence type="ECO:0000313" key="14">
    <source>
        <dbReference type="EMBL" id="MBM7556089.1"/>
    </source>
</evidence>
<feature type="domain" description="Helicase ATP-binding" evidence="11">
    <location>
        <begin position="36"/>
        <end position="217"/>
    </location>
</feature>
<dbReference type="Pfam" id="PF22590">
    <property type="entry name" value="Cas3-like_C_2"/>
    <property type="match status" value="1"/>
</dbReference>
<dbReference type="CDD" id="cd09641">
    <property type="entry name" value="Cas3''_I"/>
    <property type="match status" value="1"/>
</dbReference>
<evidence type="ECO:0000256" key="10">
    <source>
        <dbReference type="ARBA" id="ARBA00038437"/>
    </source>
</evidence>